<organism evidence="1 2">
    <name type="scientific">Thalassotalea marina</name>
    <dbReference type="NCBI Taxonomy" id="1673741"/>
    <lineage>
        <taxon>Bacteria</taxon>
        <taxon>Pseudomonadati</taxon>
        <taxon>Pseudomonadota</taxon>
        <taxon>Gammaproteobacteria</taxon>
        <taxon>Alteromonadales</taxon>
        <taxon>Colwelliaceae</taxon>
        <taxon>Thalassotalea</taxon>
    </lineage>
</organism>
<evidence type="ECO:0000313" key="1">
    <source>
        <dbReference type="EMBL" id="GHG07934.1"/>
    </source>
</evidence>
<reference evidence="1" key="2">
    <citation type="submission" date="2020-09" db="EMBL/GenBank/DDBJ databases">
        <authorList>
            <person name="Sun Q."/>
            <person name="Kim S."/>
        </authorList>
    </citation>
    <scope>NUCLEOTIDE SEQUENCE</scope>
    <source>
        <strain evidence="1">KCTC 42731</strain>
    </source>
</reference>
<dbReference type="AlphaFoldDB" id="A0A919EPW9"/>
<reference evidence="1" key="1">
    <citation type="journal article" date="2014" name="Int. J. Syst. Evol. Microbiol.">
        <title>Complete genome sequence of Corynebacterium casei LMG S-19264T (=DSM 44701T), isolated from a smear-ripened cheese.</title>
        <authorList>
            <consortium name="US DOE Joint Genome Institute (JGI-PGF)"/>
            <person name="Walter F."/>
            <person name="Albersmeier A."/>
            <person name="Kalinowski J."/>
            <person name="Ruckert C."/>
        </authorList>
    </citation>
    <scope>NUCLEOTIDE SEQUENCE</scope>
    <source>
        <strain evidence="1">KCTC 42731</strain>
    </source>
</reference>
<name>A0A919EPW9_9GAMM</name>
<dbReference type="RefSeq" id="WP_189774878.1">
    <property type="nucleotide sequence ID" value="NZ_BNCK01000016.1"/>
</dbReference>
<sequence length="76" mass="8888">MTYISLTEEQEIEFVCALQDRINQYKKLLADSKKLGSEGGNESYQRDIDICIEMLKKVGFEYILHEQPSTNINNYH</sequence>
<dbReference type="Proteomes" id="UP000623842">
    <property type="component" value="Unassembled WGS sequence"/>
</dbReference>
<evidence type="ECO:0000313" key="2">
    <source>
        <dbReference type="Proteomes" id="UP000623842"/>
    </source>
</evidence>
<comment type="caution">
    <text evidence="1">The sequence shown here is derived from an EMBL/GenBank/DDBJ whole genome shotgun (WGS) entry which is preliminary data.</text>
</comment>
<accession>A0A919EPW9</accession>
<gene>
    <name evidence="1" type="ORF">GCM10017161_42150</name>
</gene>
<protein>
    <submittedName>
        <fullName evidence="1">Uncharacterized protein</fullName>
    </submittedName>
</protein>
<proteinExistence type="predicted"/>
<keyword evidence="2" id="KW-1185">Reference proteome</keyword>
<dbReference type="EMBL" id="BNCK01000016">
    <property type="protein sequence ID" value="GHG07934.1"/>
    <property type="molecule type" value="Genomic_DNA"/>
</dbReference>